<name>A0A6A8M7T4_9FIRM</name>
<evidence type="ECO:0000313" key="5">
    <source>
        <dbReference type="EMBL" id="MST68883.1"/>
    </source>
</evidence>
<feature type="region of interest" description="Disordered" evidence="3">
    <location>
        <begin position="1"/>
        <end position="28"/>
    </location>
</feature>
<evidence type="ECO:0000256" key="1">
    <source>
        <dbReference type="ARBA" id="ARBA00022801"/>
    </source>
</evidence>
<feature type="active site" description="Acyl-thioester intermediate" evidence="2">
    <location>
        <position position="253"/>
    </location>
</feature>
<evidence type="ECO:0000256" key="4">
    <source>
        <dbReference type="SAM" id="Phobius"/>
    </source>
</evidence>
<dbReference type="InterPro" id="IPR005754">
    <property type="entry name" value="Sortase"/>
</dbReference>
<dbReference type="EMBL" id="VUNB01000003">
    <property type="protein sequence ID" value="MST68883.1"/>
    <property type="molecule type" value="Genomic_DNA"/>
</dbReference>
<dbReference type="Gene3D" id="2.40.260.10">
    <property type="entry name" value="Sortase"/>
    <property type="match status" value="1"/>
</dbReference>
<keyword evidence="4" id="KW-0812">Transmembrane</keyword>
<dbReference type="EC" id="3.4.22.71" evidence="5"/>
<dbReference type="RefSeq" id="WP_154572350.1">
    <property type="nucleotide sequence ID" value="NZ_VUNB01000003.1"/>
</dbReference>
<evidence type="ECO:0000256" key="2">
    <source>
        <dbReference type="PIRSR" id="PIRSR605754-1"/>
    </source>
</evidence>
<feature type="active site" description="Proton donor/acceptor" evidence="2">
    <location>
        <position position="160"/>
    </location>
</feature>
<proteinExistence type="predicted"/>
<feature type="transmembrane region" description="Helical" evidence="4">
    <location>
        <begin position="37"/>
        <end position="55"/>
    </location>
</feature>
<dbReference type="InterPro" id="IPR023365">
    <property type="entry name" value="Sortase_dom-sf"/>
</dbReference>
<dbReference type="NCBIfam" id="TIGR03064">
    <property type="entry name" value="sortase_srtB"/>
    <property type="match status" value="1"/>
</dbReference>
<comment type="caution">
    <text evidence="5">The sequence shown here is derived from an EMBL/GenBank/DDBJ whole genome shotgun (WGS) entry which is preliminary data.</text>
</comment>
<feature type="compositionally biased region" description="Basic residues" evidence="3">
    <location>
        <begin position="17"/>
        <end position="28"/>
    </location>
</feature>
<protein>
    <submittedName>
        <fullName evidence="5">Class B sortase</fullName>
        <ecNumber evidence="5">3.4.22.71</ecNumber>
    </submittedName>
</protein>
<dbReference type="CDD" id="cd05826">
    <property type="entry name" value="Sortase_B"/>
    <property type="match status" value="1"/>
</dbReference>
<keyword evidence="1 5" id="KW-0378">Hydrolase</keyword>
<evidence type="ECO:0000256" key="3">
    <source>
        <dbReference type="SAM" id="MobiDB-lite"/>
    </source>
</evidence>
<sequence>MKPEDRKLNQDTQNSKANKKTKRTGKKKKSGSKALDLAYKIIIAALIGIILVSGYKVATGLWQYHTARQGYKEVQKTASVDPDQFTGVVDFDALHKIDPNIKGWLYSKDTIINYPVAKGSDNDYYLHHDIKGNWTVTGTLFIDVANQDNFGDFNTVIYGHHMKDGSMFGSLRKYKDQSYYDKHSQLEYITPEGKYHLQVISFYTTPAVSDTYKVAFNSDQEKQDFLNMTVSKSEIKPKYSADIKDHLVTLSTCAYEYDEARYVAVCKAVPWTKGEIKKGEAAEKQR</sequence>
<keyword evidence="4" id="KW-0472">Membrane</keyword>
<reference evidence="5" key="1">
    <citation type="submission" date="2019-09" db="EMBL/GenBank/DDBJ databases">
        <title>In-depth cultivation of the pig gut microbiome towards novel bacterial diversity and tailored functional studies.</title>
        <authorList>
            <person name="Wylensek D."/>
            <person name="Hitch T.C.A."/>
            <person name="Clavel T."/>
        </authorList>
    </citation>
    <scope>NUCLEOTIDE SEQUENCE</scope>
    <source>
        <strain evidence="5">RF-744-FAT-WT-3</strain>
    </source>
</reference>
<dbReference type="InterPro" id="IPR009835">
    <property type="entry name" value="SrtB"/>
</dbReference>
<keyword evidence="4" id="KW-1133">Transmembrane helix</keyword>
<dbReference type="Pfam" id="PF04203">
    <property type="entry name" value="Sortase"/>
    <property type="match status" value="1"/>
</dbReference>
<dbReference type="SUPFAM" id="SSF63817">
    <property type="entry name" value="Sortase"/>
    <property type="match status" value="1"/>
</dbReference>
<dbReference type="GO" id="GO:0016787">
    <property type="term" value="F:hydrolase activity"/>
    <property type="evidence" value="ECO:0007669"/>
    <property type="project" value="UniProtKB-KW"/>
</dbReference>
<gene>
    <name evidence="5" type="primary">srtB</name>
    <name evidence="5" type="ORF">FYJ66_04660</name>
</gene>
<dbReference type="AlphaFoldDB" id="A0A6A8M7T4"/>
<organism evidence="5">
    <name type="scientific">Baileyella intestinalis</name>
    <dbReference type="NCBI Taxonomy" id="2606709"/>
    <lineage>
        <taxon>Bacteria</taxon>
        <taxon>Bacillati</taxon>
        <taxon>Bacillota</taxon>
        <taxon>Clostridia</taxon>
        <taxon>Peptostreptococcales</taxon>
        <taxon>Anaerovoracaceae</taxon>
        <taxon>Baileyella</taxon>
    </lineage>
</organism>
<accession>A0A6A8M7T4</accession>